<feature type="compositionally biased region" description="Basic and acidic residues" evidence="1">
    <location>
        <begin position="40"/>
        <end position="55"/>
    </location>
</feature>
<name>A0ABP6GWV8_9MICO</name>
<protein>
    <submittedName>
        <fullName evidence="2">Uncharacterized protein</fullName>
    </submittedName>
</protein>
<evidence type="ECO:0000256" key="1">
    <source>
        <dbReference type="SAM" id="MobiDB-lite"/>
    </source>
</evidence>
<comment type="caution">
    <text evidence="2">The sequence shown here is derived from an EMBL/GenBank/DDBJ whole genome shotgun (WGS) entry which is preliminary data.</text>
</comment>
<evidence type="ECO:0000313" key="2">
    <source>
        <dbReference type="EMBL" id="GAA2732769.1"/>
    </source>
</evidence>
<keyword evidence="3" id="KW-1185">Reference proteome</keyword>
<proteinExistence type="predicted"/>
<sequence>MPTPGAPSRSVIVRSVRAGGSGPHTRSMGRARKTAAKAPRTREPRDFTHLPERVPPEQMRTVQDVDPGPDPRGGRDTETDFLLRNAGF</sequence>
<evidence type="ECO:0000313" key="3">
    <source>
        <dbReference type="Proteomes" id="UP001501326"/>
    </source>
</evidence>
<gene>
    <name evidence="2" type="ORF">GCM10009867_09400</name>
</gene>
<dbReference type="EMBL" id="BAAARN010000001">
    <property type="protein sequence ID" value="GAA2732769.1"/>
    <property type="molecule type" value="Genomic_DNA"/>
</dbReference>
<feature type="region of interest" description="Disordered" evidence="1">
    <location>
        <begin position="1"/>
        <end position="88"/>
    </location>
</feature>
<dbReference type="Proteomes" id="UP001501326">
    <property type="component" value="Unassembled WGS sequence"/>
</dbReference>
<reference evidence="3" key="1">
    <citation type="journal article" date="2019" name="Int. J. Syst. Evol. Microbiol.">
        <title>The Global Catalogue of Microorganisms (GCM) 10K type strain sequencing project: providing services to taxonomists for standard genome sequencing and annotation.</title>
        <authorList>
            <consortium name="The Broad Institute Genomics Platform"/>
            <consortium name="The Broad Institute Genome Sequencing Center for Infectious Disease"/>
            <person name="Wu L."/>
            <person name="Ma J."/>
        </authorList>
    </citation>
    <scope>NUCLEOTIDE SEQUENCE [LARGE SCALE GENOMIC DNA]</scope>
    <source>
        <strain evidence="3">JCM 16378</strain>
    </source>
</reference>
<accession>A0ABP6GWV8</accession>
<organism evidence="2 3">
    <name type="scientific">Pedococcus aerophilus</name>
    <dbReference type="NCBI Taxonomy" id="436356"/>
    <lineage>
        <taxon>Bacteria</taxon>
        <taxon>Bacillati</taxon>
        <taxon>Actinomycetota</taxon>
        <taxon>Actinomycetes</taxon>
        <taxon>Micrococcales</taxon>
        <taxon>Intrasporangiaceae</taxon>
        <taxon>Pedococcus</taxon>
    </lineage>
</organism>